<evidence type="ECO:0000256" key="3">
    <source>
        <dbReference type="ARBA" id="ARBA00022573"/>
    </source>
</evidence>
<dbReference type="Gene3D" id="3.40.50.720">
    <property type="entry name" value="NAD(P)-binding Rossmann-like Domain"/>
    <property type="match status" value="1"/>
</dbReference>
<dbReference type="PROSITE" id="PS00839">
    <property type="entry name" value="SUMT_1"/>
    <property type="match status" value="1"/>
</dbReference>
<evidence type="ECO:0000256" key="9">
    <source>
        <dbReference type="ARBA" id="ARBA00023239"/>
    </source>
</evidence>
<dbReference type="InterPro" id="IPR035996">
    <property type="entry name" value="4pyrrol_Methylase_sf"/>
</dbReference>
<dbReference type="NCBIfam" id="TIGR01470">
    <property type="entry name" value="cysG_Nterm"/>
    <property type="match status" value="1"/>
</dbReference>
<dbReference type="InterPro" id="IPR014776">
    <property type="entry name" value="4pyrrole_Mease_sub2"/>
</dbReference>
<dbReference type="SUPFAM" id="SSF51735">
    <property type="entry name" value="NAD(P)-binding Rossmann-fold domains"/>
    <property type="match status" value="1"/>
</dbReference>
<dbReference type="EMBL" id="CYHC01000008">
    <property type="protein sequence ID" value="CUA89528.1"/>
    <property type="molecule type" value="Genomic_DNA"/>
</dbReference>
<proteinExistence type="inferred from homology"/>
<evidence type="ECO:0000256" key="13">
    <source>
        <dbReference type="ARBA" id="ARBA00047561"/>
    </source>
</evidence>
<dbReference type="Gene3D" id="1.10.8.210">
    <property type="entry name" value="Sirohaem synthase, dimerisation domain"/>
    <property type="match status" value="1"/>
</dbReference>
<comment type="pathway">
    <text evidence="12">Porphyrin-containing compound metabolism; siroheme biosynthesis; precorrin-2 from uroporphyrinogen III: step 1/1.</text>
</comment>
<dbReference type="Proteomes" id="UP000182178">
    <property type="component" value="Unassembled WGS sequence"/>
</dbReference>
<dbReference type="InterPro" id="IPR036291">
    <property type="entry name" value="NAD(P)-bd_dom_sf"/>
</dbReference>
<dbReference type="Gene3D" id="3.40.1010.10">
    <property type="entry name" value="Cobalt-precorrin-4 Transmethylase, Domain 1"/>
    <property type="match status" value="1"/>
</dbReference>
<dbReference type="CDD" id="cd11642">
    <property type="entry name" value="SUMT"/>
    <property type="match status" value="1"/>
</dbReference>
<evidence type="ECO:0000256" key="14">
    <source>
        <dbReference type="RuleBase" id="RU003960"/>
    </source>
</evidence>
<dbReference type="Pfam" id="PF10414">
    <property type="entry name" value="CysG_dimeriser"/>
    <property type="match status" value="1"/>
</dbReference>
<feature type="domain" description="Sirohaem synthase dimerisation" evidence="16">
    <location>
        <begin position="170"/>
        <end position="226"/>
    </location>
</feature>
<dbReference type="InterPro" id="IPR037115">
    <property type="entry name" value="Sirohaem_synt_dimer_dom_sf"/>
</dbReference>
<evidence type="ECO:0000256" key="1">
    <source>
        <dbReference type="ARBA" id="ARBA00005010"/>
    </source>
</evidence>
<evidence type="ECO:0000259" key="15">
    <source>
        <dbReference type="Pfam" id="PF00590"/>
    </source>
</evidence>
<comment type="catalytic activity">
    <reaction evidence="13">
        <text>precorrin-2 + NAD(+) = sirohydrochlorin + NADH + 2 H(+)</text>
        <dbReference type="Rhea" id="RHEA:15613"/>
        <dbReference type="ChEBI" id="CHEBI:15378"/>
        <dbReference type="ChEBI" id="CHEBI:57540"/>
        <dbReference type="ChEBI" id="CHEBI:57945"/>
        <dbReference type="ChEBI" id="CHEBI:58351"/>
        <dbReference type="ChEBI" id="CHEBI:58827"/>
        <dbReference type="EC" id="1.3.1.76"/>
    </reaction>
</comment>
<dbReference type="PROSITE" id="PS00840">
    <property type="entry name" value="SUMT_2"/>
    <property type="match status" value="1"/>
</dbReference>
<name>A0ABM9U7C6_9HYPH</name>
<dbReference type="SUPFAM" id="SSF53790">
    <property type="entry name" value="Tetrapyrrole methylase"/>
    <property type="match status" value="1"/>
</dbReference>
<evidence type="ECO:0000313" key="18">
    <source>
        <dbReference type="Proteomes" id="UP000182178"/>
    </source>
</evidence>
<dbReference type="InterPro" id="IPR012409">
    <property type="entry name" value="Sirohaem_synth"/>
</dbReference>
<keyword evidence="5 14" id="KW-0808">Transferase</keyword>
<dbReference type="InterPro" id="IPR000878">
    <property type="entry name" value="4pyrrol_Mease"/>
</dbReference>
<accession>A0ABM9U7C6</accession>
<dbReference type="PANTHER" id="PTHR45790:SF3">
    <property type="entry name" value="S-ADENOSYL-L-METHIONINE-DEPENDENT UROPORPHYRINOGEN III METHYLTRANSFERASE, CHLOROPLASTIC"/>
    <property type="match status" value="1"/>
</dbReference>
<dbReference type="Gene3D" id="3.30.160.110">
    <property type="entry name" value="Siroheme synthase, domain 2"/>
    <property type="match status" value="1"/>
</dbReference>
<dbReference type="Pfam" id="PF00590">
    <property type="entry name" value="TP_methylase"/>
    <property type="match status" value="1"/>
</dbReference>
<dbReference type="InterPro" id="IPR006367">
    <property type="entry name" value="Sirohaem_synthase_N"/>
</dbReference>
<evidence type="ECO:0000256" key="12">
    <source>
        <dbReference type="ARBA" id="ARBA00025705"/>
    </source>
</evidence>
<feature type="domain" description="Tetrapyrrole methylase" evidence="15">
    <location>
        <begin position="236"/>
        <end position="445"/>
    </location>
</feature>
<dbReference type="NCBIfam" id="NF004790">
    <property type="entry name" value="PRK06136.1"/>
    <property type="match status" value="1"/>
</dbReference>
<keyword evidence="11" id="KW-0511">Multifunctional enzyme</keyword>
<dbReference type="InterPro" id="IPR019478">
    <property type="entry name" value="Sirohaem_synthase_dimer_dom"/>
</dbReference>
<evidence type="ECO:0000256" key="4">
    <source>
        <dbReference type="ARBA" id="ARBA00022603"/>
    </source>
</evidence>
<dbReference type="InterPro" id="IPR006366">
    <property type="entry name" value="CobA/CysG_C"/>
</dbReference>
<evidence type="ECO:0000256" key="11">
    <source>
        <dbReference type="ARBA" id="ARBA00023268"/>
    </source>
</evidence>
<keyword evidence="18" id="KW-1185">Reference proteome</keyword>
<dbReference type="PANTHER" id="PTHR45790">
    <property type="entry name" value="SIROHEME SYNTHASE-RELATED"/>
    <property type="match status" value="1"/>
</dbReference>
<dbReference type="PIRSF" id="PIRSF036426">
    <property type="entry name" value="Sirohaem_synth"/>
    <property type="match status" value="1"/>
</dbReference>
<organism evidence="17 18">
    <name type="scientific">Chelatococcus sambhunathii</name>
    <dbReference type="NCBI Taxonomy" id="363953"/>
    <lineage>
        <taxon>Bacteria</taxon>
        <taxon>Pseudomonadati</taxon>
        <taxon>Pseudomonadota</taxon>
        <taxon>Alphaproteobacteria</taxon>
        <taxon>Hyphomicrobiales</taxon>
        <taxon>Chelatococcaceae</taxon>
        <taxon>Chelatococcus</taxon>
    </lineage>
</organism>
<evidence type="ECO:0000256" key="10">
    <source>
        <dbReference type="ARBA" id="ARBA00023244"/>
    </source>
</evidence>
<keyword evidence="7" id="KW-0560">Oxidoreductase</keyword>
<dbReference type="SUPFAM" id="SSF75615">
    <property type="entry name" value="Siroheme synthase middle domains-like"/>
    <property type="match status" value="1"/>
</dbReference>
<dbReference type="NCBIfam" id="TIGR01469">
    <property type="entry name" value="cobA_cysG_Cterm"/>
    <property type="match status" value="1"/>
</dbReference>
<keyword evidence="9" id="KW-0456">Lyase</keyword>
<evidence type="ECO:0000259" key="16">
    <source>
        <dbReference type="Pfam" id="PF10414"/>
    </source>
</evidence>
<keyword evidence="4 14" id="KW-0489">Methyltransferase</keyword>
<evidence type="ECO:0000256" key="8">
    <source>
        <dbReference type="ARBA" id="ARBA00023027"/>
    </source>
</evidence>
<dbReference type="InterPro" id="IPR014777">
    <property type="entry name" value="4pyrrole_Mease_sub1"/>
</dbReference>
<protein>
    <submittedName>
        <fullName evidence="17">Uroporphyrin-III C-methyltransferase</fullName>
    </submittedName>
</protein>
<dbReference type="InterPro" id="IPR050161">
    <property type="entry name" value="Siro_Cobalamin_biosynth"/>
</dbReference>
<evidence type="ECO:0000256" key="7">
    <source>
        <dbReference type="ARBA" id="ARBA00023002"/>
    </source>
</evidence>
<dbReference type="InterPro" id="IPR003043">
    <property type="entry name" value="Uropor_MeTrfase_CS"/>
</dbReference>
<dbReference type="NCBIfam" id="NF007922">
    <property type="entry name" value="PRK10637.1"/>
    <property type="match status" value="1"/>
</dbReference>
<evidence type="ECO:0000256" key="2">
    <source>
        <dbReference type="ARBA" id="ARBA00005879"/>
    </source>
</evidence>
<keyword evidence="8" id="KW-0520">NAD</keyword>
<gene>
    <name evidence="17" type="ORF">Ga0061061_108155</name>
</gene>
<dbReference type="Pfam" id="PF13241">
    <property type="entry name" value="NAD_binding_7"/>
    <property type="match status" value="1"/>
</dbReference>
<comment type="caution">
    <text evidence="17">The sequence shown here is derived from an EMBL/GenBank/DDBJ whole genome shotgun (WGS) entry which is preliminary data.</text>
</comment>
<evidence type="ECO:0000256" key="5">
    <source>
        <dbReference type="ARBA" id="ARBA00022679"/>
    </source>
</evidence>
<keyword evidence="6" id="KW-0949">S-adenosyl-L-methionine</keyword>
<keyword evidence="10" id="KW-0627">Porphyrin biosynthesis</keyword>
<evidence type="ECO:0000313" key="17">
    <source>
        <dbReference type="EMBL" id="CUA89528.1"/>
    </source>
</evidence>
<evidence type="ECO:0000256" key="6">
    <source>
        <dbReference type="ARBA" id="ARBA00022691"/>
    </source>
</evidence>
<keyword evidence="3" id="KW-0169">Cobalamin biosynthesis</keyword>
<comment type="similarity">
    <text evidence="2 14">Belongs to the precorrin methyltransferase family.</text>
</comment>
<reference evidence="17 18" key="1">
    <citation type="submission" date="2015-08" db="EMBL/GenBank/DDBJ databases">
        <authorList>
            <person name="Varghese N."/>
        </authorList>
    </citation>
    <scope>NUCLEOTIDE SEQUENCE [LARGE SCALE GENOMIC DNA]</scope>
    <source>
        <strain evidence="17 18">DSM 18167</strain>
    </source>
</reference>
<comment type="pathway">
    <text evidence="1">Porphyrin-containing compound metabolism; siroheme biosynthesis; sirohydrochlorin from precorrin-2: step 1/1.</text>
</comment>
<sequence>MVLCLKIKFTQKNGEFVGGLRYFPISYDVGDRLVVIVGGGDEAFAKLRLLGRSQARLRLVAPALEQALAAFVETNGIDHRARTLAADDLAEAALVFIGTGDEGEDARLAARARAAGVPVNVVDRPHLSDFAVPAIVDRAPVAVAISTDGLAPVLAQRIRAAVESMLAPEFGRLGELARALRAAVTAAIPTNSARLRFWNRLFDGPAGRLALAGDLGAARRAALSALSAGAAEDGVVWLIGAGPGSSDLLTLRAQRLLLEADVIVHDGLVPQEVVDMGRRDAERIAVGKAKGRHSVSQSDIDALMVRLARQGKRVARLKAGDPLVFGRAGEELAALRAAGIRAEVVPGVTAALAAAADAQVSLTLRGVASSLTFATGHGAEGGEPAGWPAIAAAGGTVAVYMGRTVAEETQARFIAAGVAPDTPVVAVENAGRMTRRLFAGTLADLPALSARADVDGPVLILVGPTLAHGELKGAEPIAEPIPRRQPALAGAA</sequence>
<dbReference type="Gene3D" id="3.30.950.10">
    <property type="entry name" value="Methyltransferase, Cobalt-precorrin-4 Transmethylase, Domain 2"/>
    <property type="match status" value="1"/>
</dbReference>